<gene>
    <name evidence="5" type="ORF">KR093_009590</name>
</gene>
<name>A0AAD4JW07_9MUSC</name>
<dbReference type="Proteomes" id="UP001200034">
    <property type="component" value="Unassembled WGS sequence"/>
</dbReference>
<sequence length="872" mass="101787">MSKASGSEDEPLVPEDFDDDFYRELGEKIPEATKALRQKDTPNNADNVQRLLICGTRYKSDLRMEQGRSQELRDQIAMLEGRLENAARLSKLDLATIEELRGVIEGAWKQKDAAQIREQTAQDEGLRLRQKLETAESMVVFLTEKGQAMSHKREDTKECDRLNGEIKDLNKRLQLQRVYTAELEANIQALEGKNKELLKLLDETSSDACNLKRKCDALAKELATMKSEETKYLEQIAHTKSQNEHLTKVKVRQNLQILSLKTNLEHLNTLHNSTCNKLAKITVDLEYTVGERDKNKRALTQRINLLKMREDELIKQRQDNAKLAKSQETIARKYGGLEMAKQEVEKENMRLKTQLGTQDKELESMRRVVHHFEKNNENLTKERDVLKRDLQSEHQTAEQSDALYQESQHELRALKDIVSGMDLKVKKQQQDIKKHKKEKSKKLDEIQHWIDKLDLLQNEIHLKENYEIELKRTISDLEAKCSKFQQQHDMLTSERQALQRSLQTADEDRQKLRDQLVNLQAQIESLKGKISYRDGDLSKLQLQIDRMEKERRLLRNDVRHAQLGQQHTKAELLDKRKENDRHAKSLQEDEQRLARLRKDVDHLMNEKNAINAALTKRNEEYARLQHNLDNLQTAYDQTERQCTQCQDDMRLMAVEIKNLRTERNVLRTDRESAADLRQELLQMQRLLNQERIKARALQDEMMTPMNIHRWRMLRGKDPEKMDLLERIQILRRQLLGQNVAALEQERALNEAQQLYAALKEFMLKLPSHKVQAELNTVKASGTYLSAKDRKLKVLMAELSAREADDKCKSLKLEEMRGSLALTKTQLLEEKRRKQKLLEERQLLEQMQAHCYSAPAQLPRTLGAGFKMVSTLL</sequence>
<evidence type="ECO:0000259" key="4">
    <source>
        <dbReference type="Pfam" id="PF21771"/>
    </source>
</evidence>
<dbReference type="Gene3D" id="1.10.287.1490">
    <property type="match status" value="1"/>
</dbReference>
<feature type="coiled-coil region" evidence="2">
    <location>
        <begin position="152"/>
        <end position="207"/>
    </location>
</feature>
<comment type="caution">
    <text evidence="5">The sequence shown here is derived from an EMBL/GenBank/DDBJ whole genome shotgun (WGS) entry which is preliminary data.</text>
</comment>
<evidence type="ECO:0000256" key="2">
    <source>
        <dbReference type="SAM" id="Coils"/>
    </source>
</evidence>
<evidence type="ECO:0000313" key="6">
    <source>
        <dbReference type="Proteomes" id="UP001200034"/>
    </source>
</evidence>
<dbReference type="Pfam" id="PF21771">
    <property type="entry name" value="CFAP58_CC"/>
    <property type="match status" value="1"/>
</dbReference>
<evidence type="ECO:0000256" key="3">
    <source>
        <dbReference type="SAM" id="MobiDB-lite"/>
    </source>
</evidence>
<accession>A0AAD4JW07</accession>
<feature type="coiled-coil region" evidence="2">
    <location>
        <begin position="62"/>
        <end position="89"/>
    </location>
</feature>
<proteinExistence type="predicted"/>
<dbReference type="AlphaFoldDB" id="A0AAD4JW07"/>
<dbReference type="PANTHER" id="PTHR32083">
    <property type="entry name" value="CILIA AND FLAGELLA-ASSOCIATED PROTEIN 58-RELATED"/>
    <property type="match status" value="1"/>
</dbReference>
<feature type="region of interest" description="Disordered" evidence="3">
    <location>
        <begin position="565"/>
        <end position="588"/>
    </location>
</feature>
<dbReference type="PANTHER" id="PTHR32083:SF0">
    <property type="entry name" value="CILIA AND FLAGELLA-ASSOCIATED PROTEIN 58"/>
    <property type="match status" value="1"/>
</dbReference>
<keyword evidence="1 2" id="KW-0175">Coiled coil</keyword>
<feature type="coiled-coil region" evidence="2">
    <location>
        <begin position="673"/>
        <end position="700"/>
    </location>
</feature>
<feature type="coiled-coil region" evidence="2">
    <location>
        <begin position="819"/>
        <end position="846"/>
    </location>
</feature>
<dbReference type="EMBL" id="JAJJHW010003409">
    <property type="protein sequence ID" value="KAH8359930.1"/>
    <property type="molecule type" value="Genomic_DNA"/>
</dbReference>
<dbReference type="GO" id="GO:0005856">
    <property type="term" value="C:cytoskeleton"/>
    <property type="evidence" value="ECO:0007669"/>
    <property type="project" value="TreeGrafter"/>
</dbReference>
<feature type="compositionally biased region" description="Basic and acidic residues" evidence="3">
    <location>
        <begin position="568"/>
        <end position="588"/>
    </location>
</feature>
<organism evidence="5 6">
    <name type="scientific">Drosophila rubida</name>
    <dbReference type="NCBI Taxonomy" id="30044"/>
    <lineage>
        <taxon>Eukaryota</taxon>
        <taxon>Metazoa</taxon>
        <taxon>Ecdysozoa</taxon>
        <taxon>Arthropoda</taxon>
        <taxon>Hexapoda</taxon>
        <taxon>Insecta</taxon>
        <taxon>Pterygota</taxon>
        <taxon>Neoptera</taxon>
        <taxon>Endopterygota</taxon>
        <taxon>Diptera</taxon>
        <taxon>Brachycera</taxon>
        <taxon>Muscomorpha</taxon>
        <taxon>Ephydroidea</taxon>
        <taxon>Drosophilidae</taxon>
        <taxon>Drosophila</taxon>
    </lineage>
</organism>
<feature type="domain" description="Cilia- and flagella-associated protein 58 central coiled coil" evidence="4">
    <location>
        <begin position="374"/>
        <end position="666"/>
    </location>
</feature>
<protein>
    <recommendedName>
        <fullName evidence="4">Cilia- and flagella-associated protein 58 central coiled coil domain-containing protein</fullName>
    </recommendedName>
</protein>
<evidence type="ECO:0000256" key="1">
    <source>
        <dbReference type="ARBA" id="ARBA00023054"/>
    </source>
</evidence>
<keyword evidence="6" id="KW-1185">Reference proteome</keyword>
<feature type="coiled-coil region" evidence="2">
    <location>
        <begin position="296"/>
        <end position="396"/>
    </location>
</feature>
<dbReference type="InterPro" id="IPR049270">
    <property type="entry name" value="CFAP58_CC"/>
</dbReference>
<evidence type="ECO:0000313" key="5">
    <source>
        <dbReference type="EMBL" id="KAH8359930.1"/>
    </source>
</evidence>
<reference evidence="5" key="1">
    <citation type="journal article" date="2021" name="Mol. Ecol. Resour.">
        <title>Phylogenomic analyses of the genus Drosophila reveals genomic signals of climate adaptation.</title>
        <authorList>
            <person name="Li F."/>
            <person name="Rane R.V."/>
            <person name="Luria V."/>
            <person name="Xiong Z."/>
            <person name="Chen J."/>
            <person name="Li Z."/>
            <person name="Catullo R.A."/>
            <person name="Griffin P.C."/>
            <person name="Schiffer M."/>
            <person name="Pearce S."/>
            <person name="Lee S.F."/>
            <person name="McElroy K."/>
            <person name="Stocker A."/>
            <person name="Shirriffs J."/>
            <person name="Cockerell F."/>
            <person name="Coppin C."/>
            <person name="Sgro C.M."/>
            <person name="Karger A."/>
            <person name="Cain J.W."/>
            <person name="Weber J.A."/>
            <person name="Santpere G."/>
            <person name="Kirschner M.W."/>
            <person name="Hoffmann A.A."/>
            <person name="Oakeshott J.G."/>
            <person name="Zhang G."/>
        </authorList>
    </citation>
    <scope>NUCLEOTIDE SEQUENCE</scope>
    <source>
        <strain evidence="5">BGI-SZ-2011g</strain>
    </source>
</reference>